<evidence type="ECO:0000313" key="3">
    <source>
        <dbReference type="EMBL" id="VVT55232.1"/>
    </source>
</evidence>
<feature type="compositionally biased region" description="Low complexity" evidence="1">
    <location>
        <begin position="145"/>
        <end position="155"/>
    </location>
</feature>
<evidence type="ECO:0000313" key="4">
    <source>
        <dbReference type="Proteomes" id="UP000398389"/>
    </source>
</evidence>
<feature type="compositionally biased region" description="Basic residues" evidence="1">
    <location>
        <begin position="520"/>
        <end position="536"/>
    </location>
</feature>
<dbReference type="SUPFAM" id="SSF52058">
    <property type="entry name" value="L domain-like"/>
    <property type="match status" value="1"/>
</dbReference>
<feature type="compositionally biased region" description="Polar residues" evidence="1">
    <location>
        <begin position="573"/>
        <end position="585"/>
    </location>
</feature>
<dbReference type="Gene3D" id="1.20.900.10">
    <property type="entry name" value="Dbl homology (DH) domain"/>
    <property type="match status" value="1"/>
</dbReference>
<feature type="region of interest" description="Disordered" evidence="1">
    <location>
        <begin position="118"/>
        <end position="155"/>
    </location>
</feature>
<feature type="compositionally biased region" description="Low complexity" evidence="1">
    <location>
        <begin position="123"/>
        <end position="137"/>
    </location>
</feature>
<feature type="region of interest" description="Disordered" evidence="1">
    <location>
        <begin position="290"/>
        <end position="330"/>
    </location>
</feature>
<dbReference type="EMBL" id="CABVLU010000003">
    <property type="protein sequence ID" value="VVT55232.1"/>
    <property type="molecule type" value="Genomic_DNA"/>
</dbReference>
<evidence type="ECO:0000256" key="1">
    <source>
        <dbReference type="SAM" id="MobiDB-lite"/>
    </source>
</evidence>
<feature type="domain" description="DH" evidence="2">
    <location>
        <begin position="910"/>
        <end position="1142"/>
    </location>
</feature>
<feature type="region of interest" description="Disordered" evidence="1">
    <location>
        <begin position="719"/>
        <end position="742"/>
    </location>
</feature>
<feature type="compositionally biased region" description="Polar residues" evidence="1">
    <location>
        <begin position="310"/>
        <end position="328"/>
    </location>
</feature>
<dbReference type="GO" id="GO:0005085">
    <property type="term" value="F:guanyl-nucleotide exchange factor activity"/>
    <property type="evidence" value="ECO:0007669"/>
    <property type="project" value="InterPro"/>
</dbReference>
<feature type="region of interest" description="Disordered" evidence="1">
    <location>
        <begin position="1"/>
        <end position="106"/>
    </location>
</feature>
<feature type="compositionally biased region" description="Polar residues" evidence="1">
    <location>
        <begin position="46"/>
        <end position="56"/>
    </location>
</feature>
<organism evidence="3 4">
    <name type="scientific">Magnusiomyces paraingens</name>
    <dbReference type="NCBI Taxonomy" id="2606893"/>
    <lineage>
        <taxon>Eukaryota</taxon>
        <taxon>Fungi</taxon>
        <taxon>Dikarya</taxon>
        <taxon>Ascomycota</taxon>
        <taxon>Saccharomycotina</taxon>
        <taxon>Dipodascomycetes</taxon>
        <taxon>Dipodascales</taxon>
        <taxon>Dipodascaceae</taxon>
        <taxon>Magnusiomyces</taxon>
    </lineage>
</organism>
<gene>
    <name evidence="3" type="ORF">SAPINGB_P004493</name>
</gene>
<proteinExistence type="predicted"/>
<dbReference type="OrthoDB" id="4087793at2759"/>
<feature type="compositionally biased region" description="Low complexity" evidence="1">
    <location>
        <begin position="290"/>
        <end position="300"/>
    </location>
</feature>
<sequence>MSVKGIKNGSKTPSSNNSIKPSIVSLTSDPSSMSGTSRSLEKHASQGKSMVTVRQVSKNDDAMSLSDSDNELFFTPPASPSSPTGGGGSTKILKHKASSSSSPSLASISSSLSESFRIKSHSRASSTTSTISSTSSKSFHKRNNSSVSSTSSVTISSPVMISPQSLDFALKQGIDENLVEDITRISANPPRPAPVPPVLIQRKQRSFERLPPTSPTQTSTNFQPINKSPLQQALTVSQKHDEFINESTTTAEIKSDSCLSGAAFFSDEGVSEFNNILSPTNLKAYNPLQNQIQQQQQQQQLSEGTKTKSLEVTSTNNQRSPQSSSELSPTREKFPLFSLEEVLPSDISNPITPASHENLLAVSSASPLLRSFSSCNTSRYEDFTHLTYLDISASESTLNFISATGRLPRWIQKCTSLQYLIGCKLNLTVIEEWVSQCLIQLRVLRLNDNQISTWPDHLAQLLPYDQLTVVDLEGNPCFTNFCERCPQFGLDYAKSIDNSSREASKKFLSSRIGSQPVLGLKKKQGSISKKTHHRRISVPTTSTIIPHPSVSSPTSSASPSTLSSPSLVSESSFDSNNLSADFNSDSLKKKPSSSFFGRRHKKSYSAQLQNTISKLSNLSTTSIETAIGNSTSLGDTFISEGTTDKKTENVTEIGGHEDSTNTEVTLNSPTEVNYSMHGSSSTASNIYIDDDSDDEALTSLEPVINTKFIGRETLSSPLLQELSPSTSPSITPSSFSNDTRQASWASKQRDSAMFLVSETPENISKLLSNQLGPDTWTQKRIEPSEVEKSKVVLNLLRDIWEMSTNSILYHVPDLTAEALEAATMRRNSVAHDAKSDPVFSRLSPISSTSDSKLQVGTASSGAPLGRFTIAERRFGHGRANSADVIPKYSVSSGTEHIQYSRSPQKITNKEMAKLLFKMIEEEKAFVKRVNELITIYVKSKKCPPKAAKIFNDVESIYNLHSETVYPGLQRAYEKFLAHKDPNLELVSSLILTHINDFRVYIRYEVSLDESLRLANFWKRLIGGDSSQNMVSYGANVPHLSNYTHPDAIIAEWIKNCHRHKSHSLGSVTDYLQLPTYHLEKYRDFLKNLSSFSPGLWDAHVQFESICKEIEEEKPLAAEARRYEEFDQAYDFSSQLPARISPSSERRYLGDAVVLLRSEVFLELPTKQSKADCIHYMTLDAPHCTLVTYGKKNDSFPKTKPIFEINTEISAEENPAIAGNTNNCNSPTSNGSCRANPVPKVVQKHIIKSKFNLALHRIIVFDDVIVFTDEDKKGINRVVPRSKITVTLPWKYPVREGAEALPTGDQVSYKSKSSANSVYNQNRYSISSTTFGSMNLQSSSATGHHKGSGNSGALRMMFHDDPKIWYCTLRSFNCERKLKSKEPRSRLVELFTIS</sequence>
<feature type="compositionally biased region" description="Low complexity" evidence="1">
    <location>
        <begin position="537"/>
        <end position="572"/>
    </location>
</feature>
<dbReference type="SUPFAM" id="SSF48065">
    <property type="entry name" value="DBL homology domain (DH-domain)"/>
    <property type="match status" value="1"/>
</dbReference>
<keyword evidence="4" id="KW-1185">Reference proteome</keyword>
<dbReference type="InterPro" id="IPR032675">
    <property type="entry name" value="LRR_dom_sf"/>
</dbReference>
<dbReference type="InterPro" id="IPR035899">
    <property type="entry name" value="DBL_dom_sf"/>
</dbReference>
<dbReference type="InterPro" id="IPR001611">
    <property type="entry name" value="Leu-rich_rpt"/>
</dbReference>
<reference evidence="3 4" key="1">
    <citation type="submission" date="2019-09" db="EMBL/GenBank/DDBJ databases">
        <authorList>
            <person name="Brejova B."/>
        </authorList>
    </citation>
    <scope>NUCLEOTIDE SEQUENCE [LARGE SCALE GENOMIC DNA]</scope>
</reference>
<feature type="compositionally biased region" description="Polar residues" evidence="1">
    <location>
        <begin position="9"/>
        <end position="38"/>
    </location>
</feature>
<dbReference type="PROSITE" id="PS51450">
    <property type="entry name" value="LRR"/>
    <property type="match status" value="1"/>
</dbReference>
<dbReference type="GeneID" id="43583308"/>
<protein>
    <recommendedName>
        <fullName evidence="2">DH domain-containing protein</fullName>
    </recommendedName>
</protein>
<dbReference type="InterPro" id="IPR000219">
    <property type="entry name" value="DH_dom"/>
</dbReference>
<dbReference type="Proteomes" id="UP000398389">
    <property type="component" value="Unassembled WGS sequence"/>
</dbReference>
<dbReference type="RefSeq" id="XP_031855099.1">
    <property type="nucleotide sequence ID" value="XM_031999208.1"/>
</dbReference>
<evidence type="ECO:0000259" key="2">
    <source>
        <dbReference type="PROSITE" id="PS50010"/>
    </source>
</evidence>
<accession>A0A5E8BUR1</accession>
<dbReference type="Gene3D" id="3.80.10.10">
    <property type="entry name" value="Ribonuclease Inhibitor"/>
    <property type="match status" value="1"/>
</dbReference>
<name>A0A5E8BUR1_9ASCO</name>
<feature type="region of interest" description="Disordered" evidence="1">
    <location>
        <begin position="519"/>
        <end position="600"/>
    </location>
</feature>
<feature type="compositionally biased region" description="Low complexity" evidence="1">
    <location>
        <begin position="719"/>
        <end position="736"/>
    </location>
</feature>
<dbReference type="Pfam" id="PF00621">
    <property type="entry name" value="RhoGEF"/>
    <property type="match status" value="1"/>
</dbReference>
<dbReference type="PROSITE" id="PS50010">
    <property type="entry name" value="DH_2"/>
    <property type="match status" value="1"/>
</dbReference>